<evidence type="ECO:0008006" key="5">
    <source>
        <dbReference type="Google" id="ProtNLM"/>
    </source>
</evidence>
<dbReference type="Proteomes" id="UP000608154">
    <property type="component" value="Unassembled WGS sequence"/>
</dbReference>
<keyword evidence="2" id="KW-1133">Transmembrane helix</keyword>
<dbReference type="AlphaFoldDB" id="A0A916TU76"/>
<organism evidence="3 4">
    <name type="scientific">Novosphingobium endophyticum</name>
    <dbReference type="NCBI Taxonomy" id="1955250"/>
    <lineage>
        <taxon>Bacteria</taxon>
        <taxon>Pseudomonadati</taxon>
        <taxon>Pseudomonadota</taxon>
        <taxon>Alphaproteobacteria</taxon>
        <taxon>Sphingomonadales</taxon>
        <taxon>Sphingomonadaceae</taxon>
        <taxon>Novosphingobium</taxon>
    </lineage>
</organism>
<sequence>MRSEPDRAVAGYRPGSPRQRVISTLLSAGVVVLALLLAIFGSGVVSTPERRQSLTSFDVSGRDDTNGAEAENKTQAEPERKAEQARQDRVTPPVVNDEPVEKERPAFTFLKMSREDFAASDIGRMKSTGPAASGPGDSGTGGTYGPGEGPGGAVLYRAQWHREPSDAQLGGYLPANAPASGWGEIACQTIENFRVENCQILAESPRGSGFARAVQNAAWQFEVVPPRINGRPQLGVWVRIRIDYGIRRAG</sequence>
<dbReference type="RefSeq" id="WP_188772434.1">
    <property type="nucleotide sequence ID" value="NZ_BMHK01000025.1"/>
</dbReference>
<accession>A0A916TU76</accession>
<proteinExistence type="predicted"/>
<keyword evidence="2" id="KW-0472">Membrane</keyword>
<feature type="compositionally biased region" description="Basic and acidic residues" evidence="1">
    <location>
        <begin position="60"/>
        <end position="89"/>
    </location>
</feature>
<protein>
    <recommendedName>
        <fullName evidence="5">Protein TonB</fullName>
    </recommendedName>
</protein>
<keyword evidence="2" id="KW-0812">Transmembrane</keyword>
<feature type="transmembrane region" description="Helical" evidence="2">
    <location>
        <begin position="21"/>
        <end position="45"/>
    </location>
</feature>
<evidence type="ECO:0000313" key="3">
    <source>
        <dbReference type="EMBL" id="GGC09812.1"/>
    </source>
</evidence>
<evidence type="ECO:0000313" key="4">
    <source>
        <dbReference type="Proteomes" id="UP000608154"/>
    </source>
</evidence>
<dbReference type="EMBL" id="BMHK01000025">
    <property type="protein sequence ID" value="GGC09812.1"/>
    <property type="molecule type" value="Genomic_DNA"/>
</dbReference>
<comment type="caution">
    <text evidence="3">The sequence shown here is derived from an EMBL/GenBank/DDBJ whole genome shotgun (WGS) entry which is preliminary data.</text>
</comment>
<evidence type="ECO:0000256" key="1">
    <source>
        <dbReference type="SAM" id="MobiDB-lite"/>
    </source>
</evidence>
<reference evidence="3" key="1">
    <citation type="journal article" date="2014" name="Int. J. Syst. Evol. Microbiol.">
        <title>Complete genome sequence of Corynebacterium casei LMG S-19264T (=DSM 44701T), isolated from a smear-ripened cheese.</title>
        <authorList>
            <consortium name="US DOE Joint Genome Institute (JGI-PGF)"/>
            <person name="Walter F."/>
            <person name="Albersmeier A."/>
            <person name="Kalinowski J."/>
            <person name="Ruckert C."/>
        </authorList>
    </citation>
    <scope>NUCLEOTIDE SEQUENCE</scope>
    <source>
        <strain evidence="3">CGMCC 1.15095</strain>
    </source>
</reference>
<evidence type="ECO:0000256" key="2">
    <source>
        <dbReference type="SAM" id="Phobius"/>
    </source>
</evidence>
<feature type="compositionally biased region" description="Gly residues" evidence="1">
    <location>
        <begin position="136"/>
        <end position="152"/>
    </location>
</feature>
<name>A0A916TU76_9SPHN</name>
<feature type="region of interest" description="Disordered" evidence="1">
    <location>
        <begin position="55"/>
        <end position="107"/>
    </location>
</feature>
<gene>
    <name evidence="3" type="ORF">GCM10011494_30610</name>
</gene>
<reference evidence="3" key="2">
    <citation type="submission" date="2020-09" db="EMBL/GenBank/DDBJ databases">
        <authorList>
            <person name="Sun Q."/>
            <person name="Zhou Y."/>
        </authorList>
    </citation>
    <scope>NUCLEOTIDE SEQUENCE</scope>
    <source>
        <strain evidence="3">CGMCC 1.15095</strain>
    </source>
</reference>
<keyword evidence="4" id="KW-1185">Reference proteome</keyword>
<feature type="region of interest" description="Disordered" evidence="1">
    <location>
        <begin position="124"/>
        <end position="152"/>
    </location>
</feature>